<protein>
    <submittedName>
        <fullName evidence="6">Serine/threonine protein kinases, putative</fullName>
    </submittedName>
</protein>
<keyword evidence="6" id="KW-0808">Transferase</keyword>
<dbReference type="SMART" id="SM00028">
    <property type="entry name" value="TPR"/>
    <property type="match status" value="6"/>
</dbReference>
<dbReference type="InterPro" id="IPR011990">
    <property type="entry name" value="TPR-like_helical_dom_sf"/>
</dbReference>
<dbReference type="InterPro" id="IPR019734">
    <property type="entry name" value="TPR_rpt"/>
</dbReference>
<keyword evidence="2" id="KW-0802">TPR repeat</keyword>
<dbReference type="GO" id="GO:0004674">
    <property type="term" value="F:protein serine/threonine kinase activity"/>
    <property type="evidence" value="ECO:0007669"/>
    <property type="project" value="UniProtKB-KW"/>
</dbReference>
<sequence>MNYDNKHQQVIIRALWLWCFLLLTIHQVQGQTNAQDKTKDSLKVLKLNTEFETAIKQKKYTQAISLGKTALQISEKQLFVKGKIKCLTLFGQLYTTTNKTSEALTYFLRAESFAQSFNAEIQLINIYDNLGQFYQKLNLFKKALQYLTQAYDLRKKNNYLTGLDQNLENIAFCHSVLEQYTSTQVFYEKLVGLYRKQKKQEAVINTIEKLALITSVSKQYNKAIKHYLTLLNYYKKKKDISKISNIYNDLGFLYQRKDDAQTAINYFGLSSEITRQKSNPIPDDQRITLLINTGVAYTNLESFNRAKKNFQQAAQLAQNDPLKQAEIHNYAGSNYYLSGNNFQALNEVEQAIAIARPKKAWNILLTSYKLLSLIHKEERNNKKAQEFNIRYLALKRQLKDDAAKRKKDASYNLALMDQQEKRIKNVLAQERQYAELQDKQEQQKRDLALKDNLVQLQQNQLALITKERELDAANYQRAQLDKVRQEQALQISEGKLREAKLAAEKSNAALALEREKAAKKLREERNRRQVAELERQKQSQKKELELQKARQKYAIGIIILIAAILGLVSWGLIVTRKNKRKLQKQKTKIEDQNGEIISQNEELYQQQEEIMAQRDAIEQKNTLLSNQNLHIQQSIQAALTIQDAIAPNPEKTGNLLGTHFIIYRPKDIVSGDFYWLEKVENRTFVAAVDCTGHGVPGAFMSMIGNNLLNQILQLQKIHEPDQILTALNKEVETVLRQKEKGYRNGMDMILASWEQGKAPLEVVFCGAKRPLYHYKKATDEMQRIKGNRYSIGYQNPGFEQEVITVEPGDSIYLCSDGFVDQNNEARKKFGYKRFEALLHDCQQHPMEKQQEIIEQALDQHMGSAEQRDDILLIGVKF</sequence>
<reference evidence="6 7" key="1">
    <citation type="submission" date="2007-01" db="EMBL/GenBank/DDBJ databases">
        <authorList>
            <person name="Haygood M."/>
            <person name="Podell S."/>
            <person name="Anderson C."/>
            <person name="Hopkinson B."/>
            <person name="Roe K."/>
            <person name="Barbeau K."/>
            <person name="Gaasterland T."/>
            <person name="Ferriera S."/>
            <person name="Johnson J."/>
            <person name="Kravitz S."/>
            <person name="Beeson K."/>
            <person name="Sutton G."/>
            <person name="Rogers Y.-H."/>
            <person name="Friedman R."/>
            <person name="Frazier M."/>
            <person name="Venter J.C."/>
        </authorList>
    </citation>
    <scope>NUCLEOTIDE SEQUENCE [LARGE SCALE GENOMIC DNA]</scope>
    <source>
        <strain evidence="6 7">ATCC 23134</strain>
    </source>
</reference>
<dbReference type="Pfam" id="PF07228">
    <property type="entry name" value="SpoIIE"/>
    <property type="match status" value="1"/>
</dbReference>
<evidence type="ECO:0000256" key="4">
    <source>
        <dbReference type="SAM" id="Phobius"/>
    </source>
</evidence>
<evidence type="ECO:0000313" key="7">
    <source>
        <dbReference type="Proteomes" id="UP000004095"/>
    </source>
</evidence>
<keyword evidence="1" id="KW-0378">Hydrolase</keyword>
<feature type="coiled-coil region" evidence="3">
    <location>
        <begin position="426"/>
        <end position="459"/>
    </location>
</feature>
<dbReference type="eggNOG" id="COG0457">
    <property type="taxonomic scope" value="Bacteria"/>
</dbReference>
<accession>A1ZIV0</accession>
<dbReference type="InterPro" id="IPR036457">
    <property type="entry name" value="PPM-type-like_dom_sf"/>
</dbReference>
<dbReference type="PANTHER" id="PTHR43156">
    <property type="entry name" value="STAGE II SPORULATION PROTEIN E-RELATED"/>
    <property type="match status" value="1"/>
</dbReference>
<evidence type="ECO:0000256" key="2">
    <source>
        <dbReference type="PROSITE-ProRule" id="PRU00339"/>
    </source>
</evidence>
<evidence type="ECO:0000313" key="6">
    <source>
        <dbReference type="EMBL" id="EAY29486.1"/>
    </source>
</evidence>
<keyword evidence="4" id="KW-0472">Membrane</keyword>
<feature type="transmembrane region" description="Helical" evidence="4">
    <location>
        <begin position="553"/>
        <end position="574"/>
    </location>
</feature>
<evidence type="ECO:0000259" key="5">
    <source>
        <dbReference type="SMART" id="SM00331"/>
    </source>
</evidence>
<dbReference type="PROSITE" id="PS50005">
    <property type="entry name" value="TPR"/>
    <property type="match status" value="2"/>
</dbReference>
<dbReference type="OrthoDB" id="976877at2"/>
<keyword evidence="6" id="KW-0723">Serine/threonine-protein kinase</keyword>
<keyword evidence="3" id="KW-0175">Coiled coil</keyword>
<dbReference type="Gene3D" id="1.25.40.10">
    <property type="entry name" value="Tetratricopeptide repeat domain"/>
    <property type="match status" value="3"/>
</dbReference>
<feature type="domain" description="PPM-type phosphatase" evidence="5">
    <location>
        <begin position="654"/>
        <end position="877"/>
    </location>
</feature>
<feature type="repeat" description="TPR" evidence="2">
    <location>
        <begin position="287"/>
        <end position="320"/>
    </location>
</feature>
<dbReference type="GO" id="GO:0016791">
    <property type="term" value="F:phosphatase activity"/>
    <property type="evidence" value="ECO:0007669"/>
    <property type="project" value="TreeGrafter"/>
</dbReference>
<organism evidence="6 7">
    <name type="scientific">Microscilla marina ATCC 23134</name>
    <dbReference type="NCBI Taxonomy" id="313606"/>
    <lineage>
        <taxon>Bacteria</taxon>
        <taxon>Pseudomonadati</taxon>
        <taxon>Bacteroidota</taxon>
        <taxon>Cytophagia</taxon>
        <taxon>Cytophagales</taxon>
        <taxon>Microscillaceae</taxon>
        <taxon>Microscilla</taxon>
    </lineage>
</organism>
<dbReference type="InterPro" id="IPR001932">
    <property type="entry name" value="PPM-type_phosphatase-like_dom"/>
</dbReference>
<keyword evidence="7" id="KW-1185">Reference proteome</keyword>
<dbReference type="EMBL" id="AAWS01000010">
    <property type="protein sequence ID" value="EAY29486.1"/>
    <property type="molecule type" value="Genomic_DNA"/>
</dbReference>
<dbReference type="SUPFAM" id="SSF48452">
    <property type="entry name" value="TPR-like"/>
    <property type="match status" value="3"/>
</dbReference>
<dbReference type="AlphaFoldDB" id="A1ZIV0"/>
<dbReference type="eggNOG" id="COG2208">
    <property type="taxonomic scope" value="Bacteria"/>
</dbReference>
<dbReference type="Gene3D" id="3.60.40.10">
    <property type="entry name" value="PPM-type phosphatase domain"/>
    <property type="match status" value="1"/>
</dbReference>
<proteinExistence type="predicted"/>
<evidence type="ECO:0000256" key="1">
    <source>
        <dbReference type="ARBA" id="ARBA00022801"/>
    </source>
</evidence>
<keyword evidence="4" id="KW-0812">Transmembrane</keyword>
<dbReference type="RefSeq" id="WP_002695837.1">
    <property type="nucleotide sequence ID" value="NZ_AAWS01000010.1"/>
</dbReference>
<keyword evidence="4" id="KW-1133">Transmembrane helix</keyword>
<name>A1ZIV0_MICM2</name>
<dbReference type="Proteomes" id="UP000004095">
    <property type="component" value="Unassembled WGS sequence"/>
</dbReference>
<dbReference type="PANTHER" id="PTHR43156:SF9">
    <property type="entry name" value="HAMP DOMAIN-CONTAINING PROTEIN"/>
    <property type="match status" value="1"/>
</dbReference>
<feature type="repeat" description="TPR" evidence="2">
    <location>
        <begin position="124"/>
        <end position="157"/>
    </location>
</feature>
<evidence type="ECO:0000256" key="3">
    <source>
        <dbReference type="SAM" id="Coils"/>
    </source>
</evidence>
<dbReference type="SMART" id="SM00331">
    <property type="entry name" value="PP2C_SIG"/>
    <property type="match status" value="1"/>
</dbReference>
<dbReference type="InterPro" id="IPR052016">
    <property type="entry name" value="Bact_Sigma-Reg"/>
</dbReference>
<dbReference type="Pfam" id="PF13181">
    <property type="entry name" value="TPR_8"/>
    <property type="match status" value="1"/>
</dbReference>
<feature type="coiled-coil region" evidence="3">
    <location>
        <begin position="507"/>
        <end position="620"/>
    </location>
</feature>
<gene>
    <name evidence="6" type="ORF">M23134_00370</name>
</gene>
<comment type="caution">
    <text evidence="6">The sequence shown here is derived from an EMBL/GenBank/DDBJ whole genome shotgun (WGS) entry which is preliminary data.</text>
</comment>
<keyword evidence="6" id="KW-0418">Kinase</keyword>